<comment type="caution">
    <text evidence="1">The sequence shown here is derived from an EMBL/GenBank/DDBJ whole genome shotgun (WGS) entry which is preliminary data.</text>
</comment>
<keyword evidence="2" id="KW-1185">Reference proteome</keyword>
<reference evidence="2" key="1">
    <citation type="journal article" date="2019" name="Int. J. Syst. Evol. Microbiol.">
        <title>The Global Catalogue of Microorganisms (GCM) 10K type strain sequencing project: providing services to taxonomists for standard genome sequencing and annotation.</title>
        <authorList>
            <consortium name="The Broad Institute Genomics Platform"/>
            <consortium name="The Broad Institute Genome Sequencing Center for Infectious Disease"/>
            <person name="Wu L."/>
            <person name="Ma J."/>
        </authorList>
    </citation>
    <scope>NUCLEOTIDE SEQUENCE [LARGE SCALE GENOMIC DNA]</scope>
    <source>
        <strain evidence="2">CCM 8725</strain>
    </source>
</reference>
<dbReference type="Proteomes" id="UP001597448">
    <property type="component" value="Unassembled WGS sequence"/>
</dbReference>
<organism evidence="1 2">
    <name type="scientific">Paenibacillus rhizoplanae</name>
    <dbReference type="NCBI Taxonomy" id="1917181"/>
    <lineage>
        <taxon>Bacteria</taxon>
        <taxon>Bacillati</taxon>
        <taxon>Bacillota</taxon>
        <taxon>Bacilli</taxon>
        <taxon>Bacillales</taxon>
        <taxon>Paenibacillaceae</taxon>
        <taxon>Paenibacillus</taxon>
    </lineage>
</organism>
<dbReference type="Gene3D" id="3.10.450.50">
    <property type="match status" value="1"/>
</dbReference>
<protein>
    <submittedName>
        <fullName evidence="1">YecA family protein</fullName>
    </submittedName>
</protein>
<gene>
    <name evidence="1" type="ORF">ACFSX3_33050</name>
</gene>
<name>A0ABW5FLH2_9BACL</name>
<evidence type="ECO:0000313" key="1">
    <source>
        <dbReference type="EMBL" id="MFD2414677.1"/>
    </source>
</evidence>
<dbReference type="SUPFAM" id="SSF103642">
    <property type="entry name" value="Sec-C motif"/>
    <property type="match status" value="1"/>
</dbReference>
<dbReference type="RefSeq" id="WP_379313804.1">
    <property type="nucleotide sequence ID" value="NZ_JBHUKY010000110.1"/>
</dbReference>
<accession>A0ABW5FLH2</accession>
<sequence length="1240" mass="144482">MAIGRNDSCICGSGKKYKKCCINKPLRKASNTNTVLIDECISDFEYIEATSKELEKIISLYTIDDVTRAIFCINSWADNRSALAQALTLNHSLSNTTKFGNRNIKQYSEFKEFFDAISIYLPITYREDLTLNDFGEVKIIVDGETYPVVIGTGHEQVYAVMNFLPELAEVLEMKGELKAVLHYNQKIINMLTDSNISSPGEDYDIAFEMPSEQFWVAANSLFNSKEFVELSKHAFQIMGYQKCPIEMRHFFVYKKEYYPIYNASILVDLYKKLLSLATAKEFQHHISLTWGKSIENTFNFSNNDRSRVLIAPRIFNKDTGKPFTNNRLAFMAVSEGRVLVAIDKGDFDNLESVDAEIMAFNLLHESNQLRLCETYYRKELKGGYAFDVLAEMPVHFLLIEPFTDITAHGVSLGEDGELFSCSALDLFYMLGFMEDFNELIEFIEYDRKEKAEIMIIGGKSNLFFTWKNAHYHIASGAIEYNSISVSYGSTDEYVYECFTKDLMNYPFNLQSKMFADPYSWKVKESEWGYSHIEHKGCLGFGGEVKKIGPSTFLFLAQNVEFFIEEDFSTNNHTALRTTNELNQRLFNRYGEILAGFPILYSKVLQVMFMPMHYAKKVDHSGFTMNRSKKYVYSDIYIDTDTIIIRYAVNQEDLMFAMMNAGDKSVESAYFLELLEPLREHNQSSFSELESVVIKDFSLKKEVGVFTIEQDYFYSDMAISVQSEAHNFVKVRKEIARVCFSAGAEPGEYSGKSATRVIRRMQTSIVKVFEDQISQYSKKHLHNKVLNYYTTQLHGIIVNRKRYSSFNNLDPVVQEEFEQKTRNIREEFRRNLRTAQYLLESNLAIQHQDNNSECKKDEFENLLAFADWLVVLQDNADTCHFTDFDVLIQIDDEYKVDNIFSEIGVLQYEEILRRKYEQQDYPIKNDETDKEYLIQCASAFFIDTGIELGMLISLFEYLQLKVLENPFVEEIYPNVFQAQPDKLISDFLTLFLELKDDDQKKAENALNFITLDCNKLKLLNGTIHDILPFWDREKRDNRFDVKPVVMQDGKCTFSPVSIKQLATYWKSGFLEWYIPFEINMENVKLVLTKWKKRYEDEMVQDIANAFLDKGFYPVFPELELASRFPQNEFPDNLGDYDVIAVDKSKKEIWLIESKVLQKVGSIYEDQMQQKSFFYQHKDDEKFQRRINYIKNNLSKIITALKLDALDYEVIPYMVTNKLFTSRYKKLDFSIISYHELMTRIK</sequence>
<dbReference type="InterPro" id="IPR004027">
    <property type="entry name" value="SEC_C_motif"/>
</dbReference>
<proteinExistence type="predicted"/>
<dbReference type="EMBL" id="JBHUKY010000110">
    <property type="protein sequence ID" value="MFD2414677.1"/>
    <property type="molecule type" value="Genomic_DNA"/>
</dbReference>
<evidence type="ECO:0000313" key="2">
    <source>
        <dbReference type="Proteomes" id="UP001597448"/>
    </source>
</evidence>
<dbReference type="Pfam" id="PF02810">
    <property type="entry name" value="SEC-C"/>
    <property type="match status" value="1"/>
</dbReference>